<dbReference type="Proteomes" id="UP000887574">
    <property type="component" value="Unplaced"/>
</dbReference>
<keyword evidence="1" id="KW-1133">Transmembrane helix</keyword>
<evidence type="ECO:0000313" key="3">
    <source>
        <dbReference type="WBParaSite" id="jg24198"/>
    </source>
</evidence>
<keyword evidence="1" id="KW-0472">Membrane</keyword>
<proteinExistence type="predicted"/>
<reference evidence="3" key="1">
    <citation type="submission" date="2022-11" db="UniProtKB">
        <authorList>
            <consortium name="WormBaseParasite"/>
        </authorList>
    </citation>
    <scope>IDENTIFICATION</scope>
</reference>
<sequence>MTTAESELLGRNASYDVTDMSVGKPGLFERLKHKADDFREYVSTTCCACLASIPSFALVILGVVLVMLLVASIPLAFALTYMKGDPAAAEVPISPIRLFRDHMEWVNDSYSAPEPMIFQSSSVLRQTSLLAKVSVSLARTSRAMSLLPTSAVMELSNAPMEATKWIAIVARLLFHVPQMIRRNR</sequence>
<organism evidence="2 3">
    <name type="scientific">Ditylenchus dipsaci</name>
    <dbReference type="NCBI Taxonomy" id="166011"/>
    <lineage>
        <taxon>Eukaryota</taxon>
        <taxon>Metazoa</taxon>
        <taxon>Ecdysozoa</taxon>
        <taxon>Nematoda</taxon>
        <taxon>Chromadorea</taxon>
        <taxon>Rhabditida</taxon>
        <taxon>Tylenchina</taxon>
        <taxon>Tylenchomorpha</taxon>
        <taxon>Sphaerularioidea</taxon>
        <taxon>Anguinidae</taxon>
        <taxon>Anguininae</taxon>
        <taxon>Ditylenchus</taxon>
    </lineage>
</organism>
<protein>
    <submittedName>
        <fullName evidence="3">Uncharacterized protein</fullName>
    </submittedName>
</protein>
<feature type="transmembrane region" description="Helical" evidence="1">
    <location>
        <begin position="56"/>
        <end position="79"/>
    </location>
</feature>
<name>A0A915DZ04_9BILA</name>
<dbReference type="WBParaSite" id="jg24198">
    <property type="protein sequence ID" value="jg24198"/>
    <property type="gene ID" value="jg24198"/>
</dbReference>
<evidence type="ECO:0000256" key="1">
    <source>
        <dbReference type="SAM" id="Phobius"/>
    </source>
</evidence>
<dbReference type="AlphaFoldDB" id="A0A915DZ04"/>
<keyword evidence="1" id="KW-0812">Transmembrane</keyword>
<keyword evidence="2" id="KW-1185">Reference proteome</keyword>
<evidence type="ECO:0000313" key="2">
    <source>
        <dbReference type="Proteomes" id="UP000887574"/>
    </source>
</evidence>
<accession>A0A915DZ04</accession>